<name>X1R604_9ZZZZ</name>
<feature type="non-terminal residue" evidence="5">
    <location>
        <position position="1"/>
    </location>
</feature>
<accession>X1R604</accession>
<dbReference type="PANTHER" id="PTHR30290">
    <property type="entry name" value="PERIPLASMIC BINDING COMPONENT OF ABC TRANSPORTER"/>
    <property type="match status" value="1"/>
</dbReference>
<evidence type="ECO:0000259" key="4">
    <source>
        <dbReference type="Pfam" id="PF00496"/>
    </source>
</evidence>
<dbReference type="GO" id="GO:1904680">
    <property type="term" value="F:peptide transmembrane transporter activity"/>
    <property type="evidence" value="ECO:0007669"/>
    <property type="project" value="TreeGrafter"/>
</dbReference>
<keyword evidence="2" id="KW-0813">Transport</keyword>
<evidence type="ECO:0000313" key="5">
    <source>
        <dbReference type="EMBL" id="GAI51034.1"/>
    </source>
</evidence>
<dbReference type="Gene3D" id="3.10.105.10">
    <property type="entry name" value="Dipeptide-binding Protein, Domain 3"/>
    <property type="match status" value="1"/>
</dbReference>
<dbReference type="GO" id="GO:0015833">
    <property type="term" value="P:peptide transport"/>
    <property type="evidence" value="ECO:0007669"/>
    <property type="project" value="TreeGrafter"/>
</dbReference>
<feature type="domain" description="Solute-binding protein family 5" evidence="4">
    <location>
        <begin position="8"/>
        <end position="105"/>
    </location>
</feature>
<dbReference type="Gene3D" id="3.40.190.10">
    <property type="entry name" value="Periplasmic binding protein-like II"/>
    <property type="match status" value="1"/>
</dbReference>
<proteinExistence type="inferred from homology"/>
<dbReference type="SUPFAM" id="SSF53850">
    <property type="entry name" value="Periplasmic binding protein-like II"/>
    <property type="match status" value="1"/>
</dbReference>
<dbReference type="AlphaFoldDB" id="X1R604"/>
<sequence length="121" mass="13349">KGELDMTDDVLAFTPATAEELAAIEGATLQEDPQIRLAAIQMNNTKPPLDDINVRKAISYAFDYDAILEDVFGGGELAQGPVPNLMPGHAEDVIQYRQDLEKAEFFLNRLVCATTRSLLWP</sequence>
<evidence type="ECO:0000256" key="3">
    <source>
        <dbReference type="ARBA" id="ARBA00022729"/>
    </source>
</evidence>
<keyword evidence="3" id="KW-0732">Signal</keyword>
<reference evidence="5" key="1">
    <citation type="journal article" date="2014" name="Front. Microbiol.">
        <title>High frequency of phylogenetically diverse reductive dehalogenase-homologous genes in deep subseafloor sedimentary metagenomes.</title>
        <authorList>
            <person name="Kawai M."/>
            <person name="Futagami T."/>
            <person name="Toyoda A."/>
            <person name="Takaki Y."/>
            <person name="Nishi S."/>
            <person name="Hori S."/>
            <person name="Arai W."/>
            <person name="Tsubouchi T."/>
            <person name="Morono Y."/>
            <person name="Uchiyama I."/>
            <person name="Ito T."/>
            <person name="Fujiyama A."/>
            <person name="Inagaki F."/>
            <person name="Takami H."/>
        </authorList>
    </citation>
    <scope>NUCLEOTIDE SEQUENCE</scope>
    <source>
        <strain evidence="5">Expedition CK06-06</strain>
    </source>
</reference>
<evidence type="ECO:0000256" key="2">
    <source>
        <dbReference type="ARBA" id="ARBA00022448"/>
    </source>
</evidence>
<gene>
    <name evidence="5" type="ORF">S06H3_64190</name>
</gene>
<comment type="caution">
    <text evidence="5">The sequence shown here is derived from an EMBL/GenBank/DDBJ whole genome shotgun (WGS) entry which is preliminary data.</text>
</comment>
<organism evidence="5">
    <name type="scientific">marine sediment metagenome</name>
    <dbReference type="NCBI Taxonomy" id="412755"/>
    <lineage>
        <taxon>unclassified sequences</taxon>
        <taxon>metagenomes</taxon>
        <taxon>ecological metagenomes</taxon>
    </lineage>
</organism>
<comment type="similarity">
    <text evidence="1">Belongs to the bacterial solute-binding protein 5 family.</text>
</comment>
<protein>
    <recommendedName>
        <fullName evidence="4">Solute-binding protein family 5 domain-containing protein</fullName>
    </recommendedName>
</protein>
<dbReference type="PANTHER" id="PTHR30290:SF9">
    <property type="entry name" value="OLIGOPEPTIDE-BINDING PROTEIN APPA"/>
    <property type="match status" value="1"/>
</dbReference>
<dbReference type="InterPro" id="IPR000914">
    <property type="entry name" value="SBP_5_dom"/>
</dbReference>
<dbReference type="Pfam" id="PF00496">
    <property type="entry name" value="SBP_bac_5"/>
    <property type="match status" value="1"/>
</dbReference>
<evidence type="ECO:0000256" key="1">
    <source>
        <dbReference type="ARBA" id="ARBA00005695"/>
    </source>
</evidence>
<dbReference type="EMBL" id="BARV01042796">
    <property type="protein sequence ID" value="GAI51034.1"/>
    <property type="molecule type" value="Genomic_DNA"/>
</dbReference>
<dbReference type="InterPro" id="IPR039424">
    <property type="entry name" value="SBP_5"/>
</dbReference>